<accession>A0A3S5A4W5</accession>
<proteinExistence type="predicted"/>
<dbReference type="EMBL" id="CAAALY010023211">
    <property type="protein sequence ID" value="VEL15035.1"/>
    <property type="molecule type" value="Genomic_DNA"/>
</dbReference>
<sequence length="114" mass="12016">MDIKVDLIESTSAQVTWNPPSKINGLLESFTVNLVPMEASSQASLDSLQAIPPVSVPPNETSVNLKDLQPCVTYELELKASTMADASGVGGGTSMSSAIHDRANEATFQPKLPS</sequence>
<gene>
    <name evidence="3" type="ORF">PXEA_LOCUS8475</name>
</gene>
<protein>
    <recommendedName>
        <fullName evidence="2">Fibronectin type-III domain-containing protein</fullName>
    </recommendedName>
</protein>
<name>A0A3S5A4W5_9PLAT</name>
<dbReference type="Proteomes" id="UP000784294">
    <property type="component" value="Unassembled WGS sequence"/>
</dbReference>
<dbReference type="Pfam" id="PF00041">
    <property type="entry name" value="fn3"/>
    <property type="match status" value="1"/>
</dbReference>
<dbReference type="InterPro" id="IPR003961">
    <property type="entry name" value="FN3_dom"/>
</dbReference>
<dbReference type="SUPFAM" id="SSF49265">
    <property type="entry name" value="Fibronectin type III"/>
    <property type="match status" value="1"/>
</dbReference>
<organism evidence="3 4">
    <name type="scientific">Protopolystoma xenopodis</name>
    <dbReference type="NCBI Taxonomy" id="117903"/>
    <lineage>
        <taxon>Eukaryota</taxon>
        <taxon>Metazoa</taxon>
        <taxon>Spiralia</taxon>
        <taxon>Lophotrochozoa</taxon>
        <taxon>Platyhelminthes</taxon>
        <taxon>Monogenea</taxon>
        <taxon>Polyopisthocotylea</taxon>
        <taxon>Polystomatidea</taxon>
        <taxon>Polystomatidae</taxon>
        <taxon>Protopolystoma</taxon>
    </lineage>
</organism>
<keyword evidence="4" id="KW-1185">Reference proteome</keyword>
<dbReference type="CDD" id="cd00063">
    <property type="entry name" value="FN3"/>
    <property type="match status" value="1"/>
</dbReference>
<dbReference type="OrthoDB" id="6244967at2759"/>
<evidence type="ECO:0000259" key="2">
    <source>
        <dbReference type="PROSITE" id="PS50853"/>
    </source>
</evidence>
<dbReference type="InterPro" id="IPR013783">
    <property type="entry name" value="Ig-like_fold"/>
</dbReference>
<evidence type="ECO:0000256" key="1">
    <source>
        <dbReference type="SAM" id="MobiDB-lite"/>
    </source>
</evidence>
<reference evidence="3" key="1">
    <citation type="submission" date="2018-11" db="EMBL/GenBank/DDBJ databases">
        <authorList>
            <consortium name="Pathogen Informatics"/>
        </authorList>
    </citation>
    <scope>NUCLEOTIDE SEQUENCE</scope>
</reference>
<dbReference type="InterPro" id="IPR036116">
    <property type="entry name" value="FN3_sf"/>
</dbReference>
<evidence type="ECO:0000313" key="4">
    <source>
        <dbReference type="Proteomes" id="UP000784294"/>
    </source>
</evidence>
<dbReference type="Gene3D" id="2.60.40.10">
    <property type="entry name" value="Immunoglobulins"/>
    <property type="match status" value="1"/>
</dbReference>
<dbReference type="PROSITE" id="PS50853">
    <property type="entry name" value="FN3"/>
    <property type="match status" value="1"/>
</dbReference>
<comment type="caution">
    <text evidence="3">The sequence shown here is derived from an EMBL/GenBank/DDBJ whole genome shotgun (WGS) entry which is preliminary data.</text>
</comment>
<dbReference type="AlphaFoldDB" id="A0A3S5A4W5"/>
<feature type="region of interest" description="Disordered" evidence="1">
    <location>
        <begin position="85"/>
        <end position="114"/>
    </location>
</feature>
<feature type="domain" description="Fibronectin type-III" evidence="2">
    <location>
        <begin position="1"/>
        <end position="106"/>
    </location>
</feature>
<evidence type="ECO:0000313" key="3">
    <source>
        <dbReference type="EMBL" id="VEL15035.1"/>
    </source>
</evidence>